<evidence type="ECO:0000256" key="1">
    <source>
        <dbReference type="SAM" id="Phobius"/>
    </source>
</evidence>
<keyword evidence="1" id="KW-1133">Transmembrane helix</keyword>
<name>A0AAT9H6C9_9FLAO</name>
<gene>
    <name evidence="2" type="ORF">CFS9_39850</name>
</gene>
<feature type="transmembrane region" description="Helical" evidence="1">
    <location>
        <begin position="26"/>
        <end position="42"/>
    </location>
</feature>
<keyword evidence="1" id="KW-0472">Membrane</keyword>
<organism evidence="2">
    <name type="scientific">Flavobacterium sp. CFS9</name>
    <dbReference type="NCBI Taxonomy" id="3143118"/>
    <lineage>
        <taxon>Bacteria</taxon>
        <taxon>Pseudomonadati</taxon>
        <taxon>Bacteroidota</taxon>
        <taxon>Flavobacteriia</taxon>
        <taxon>Flavobacteriales</taxon>
        <taxon>Flavobacteriaceae</taxon>
        <taxon>Flavobacterium</taxon>
    </lineage>
</organism>
<evidence type="ECO:0000313" key="2">
    <source>
        <dbReference type="EMBL" id="BFM45344.1"/>
    </source>
</evidence>
<keyword evidence="1" id="KW-0812">Transmembrane</keyword>
<reference evidence="2" key="1">
    <citation type="submission" date="2024-05" db="EMBL/GenBank/DDBJ databases">
        <title>Whole-Genome Sequence of CFS9, a Potential Fish Probiotic Isolated from the Body Surface of Silurus asotus.</title>
        <authorList>
            <person name="Kojima M."/>
            <person name="Tobioka K."/>
            <person name="Yokota K."/>
            <person name="Nakatani H."/>
            <person name="Hori K."/>
            <person name="Tamaru Y."/>
            <person name="Okazaki F."/>
        </authorList>
    </citation>
    <scope>NUCLEOTIDE SEQUENCE</scope>
    <source>
        <strain evidence="2">CFS9</strain>
    </source>
</reference>
<proteinExistence type="predicted"/>
<sequence length="88" mass="10093">MKPEYFTGLSDQELLQKMKKLKTNKIVDAAIIGLTIGIAIYSVAQNGFGFFTFFPLIIGYLIIKNSRNNEILYQEMQKELESRNSKRA</sequence>
<protein>
    <recommendedName>
        <fullName evidence="3">FUSC family protein</fullName>
    </recommendedName>
</protein>
<dbReference type="EMBL" id="AP031573">
    <property type="protein sequence ID" value="BFM45344.1"/>
    <property type="molecule type" value="Genomic_DNA"/>
</dbReference>
<evidence type="ECO:0008006" key="3">
    <source>
        <dbReference type="Google" id="ProtNLM"/>
    </source>
</evidence>
<accession>A0AAT9H6C9</accession>
<dbReference type="AlphaFoldDB" id="A0AAT9H6C9"/>
<dbReference type="RefSeq" id="WP_369616342.1">
    <property type="nucleotide sequence ID" value="NZ_AP031573.1"/>
</dbReference>